<dbReference type="FunFam" id="1.10.510.10:FF:000624">
    <property type="entry name" value="Mitogen-activated protein kinase"/>
    <property type="match status" value="1"/>
</dbReference>
<evidence type="ECO:0000313" key="13">
    <source>
        <dbReference type="EnsemblMetazoa" id="CLYHEMP014403.1"/>
    </source>
</evidence>
<dbReference type="InterPro" id="IPR050108">
    <property type="entry name" value="CDK"/>
</dbReference>
<keyword evidence="4" id="KW-0808">Transferase</keyword>
<dbReference type="FunFam" id="3.30.200.20:FF:000049">
    <property type="entry name" value="cyclin-dependent kinase-like 1 isoform X1"/>
    <property type="match status" value="1"/>
</dbReference>
<keyword evidence="7 10" id="KW-0067">ATP-binding</keyword>
<evidence type="ECO:0000256" key="2">
    <source>
        <dbReference type="ARBA" id="ARBA00012425"/>
    </source>
</evidence>
<name>A0A7M5WWU2_9CNID</name>
<evidence type="ECO:0000256" key="6">
    <source>
        <dbReference type="ARBA" id="ARBA00022777"/>
    </source>
</evidence>
<dbReference type="OrthoDB" id="548217at2759"/>
<dbReference type="Gene3D" id="3.30.200.20">
    <property type="entry name" value="Phosphorylase Kinase, domain 1"/>
    <property type="match status" value="1"/>
</dbReference>
<dbReference type="EC" id="2.7.11.22" evidence="2"/>
<dbReference type="AlphaFoldDB" id="A0A7M5WWU2"/>
<sequence>MERYENMGLVGEGSYGMVLKCKHKETDQVVAIKKFLESEDDKMVKKIALREIKMLKTLRHENLVNLLEVFRRKKKLFLVFEFVDRTILDDLERFPDGLPDGEVKSISFQVLRGLEFCHSHNVIHRDVKPENILISKSGVVKLCDFGFARTLATGPGEVFTDYVATRWYRAPELLVGDVNYGKAVDIWAVGCLLFEMITGDPLFPGDSDIDQLFHITKALGNLCQRHKDVFHRNPLFTGMKLPNIRLEKVGKKFGNLSTNLSNLITESLCLEVQKRLSCTEMMKHAYYQENDFATKFLVILKERIQRESSSNPFLKSLAAQKQRRHSNAQSQRDKHSPGTNNTNNKNVKLKAIQNHQNDKNLKSENTTKDKTTPSQHCPVLVTTSLKTASKKTPSPRKANDIENNNELNLKHSKNISNGLKRNSESDKVLKDMSRSQLRKSEGSSPEVKGASRTILDVSINQPGKNLPEICSSVNINRARGHDVIKLKKGGGGTSHGGGSKKSSLSSKHIEHEPTVPLYPVAEKATLFTDKSSEEILNKCSKKKGGEIGLPKVSGLVLPIVKQQECKTNKTSPTRGSRKLTVAPTIPHIQNIDPFSMHFSPSKEPTTTRKSSRDNNLPAV</sequence>
<dbReference type="EnsemblMetazoa" id="CLYHEMT014403.1">
    <property type="protein sequence ID" value="CLYHEMP014403.1"/>
    <property type="gene ID" value="CLYHEMG014403"/>
</dbReference>
<dbReference type="SMART" id="SM00220">
    <property type="entry name" value="S_TKc"/>
    <property type="match status" value="1"/>
</dbReference>
<dbReference type="GeneID" id="136813276"/>
<organism evidence="13 14">
    <name type="scientific">Clytia hemisphaerica</name>
    <dbReference type="NCBI Taxonomy" id="252671"/>
    <lineage>
        <taxon>Eukaryota</taxon>
        <taxon>Metazoa</taxon>
        <taxon>Cnidaria</taxon>
        <taxon>Hydrozoa</taxon>
        <taxon>Hydroidolina</taxon>
        <taxon>Leptothecata</taxon>
        <taxon>Obeliida</taxon>
        <taxon>Clytiidae</taxon>
        <taxon>Clytia</taxon>
    </lineage>
</organism>
<evidence type="ECO:0000256" key="9">
    <source>
        <dbReference type="ARBA" id="ARBA00048367"/>
    </source>
</evidence>
<dbReference type="SUPFAM" id="SSF56112">
    <property type="entry name" value="Protein kinase-like (PK-like)"/>
    <property type="match status" value="1"/>
</dbReference>
<keyword evidence="14" id="KW-1185">Reference proteome</keyword>
<dbReference type="Pfam" id="PF00069">
    <property type="entry name" value="Pkinase"/>
    <property type="match status" value="1"/>
</dbReference>
<evidence type="ECO:0000256" key="5">
    <source>
        <dbReference type="ARBA" id="ARBA00022741"/>
    </source>
</evidence>
<comment type="similarity">
    <text evidence="1">Belongs to the protein kinase superfamily. CMGC Ser/Thr protein kinase family. CDC2/CDKX subfamily.</text>
</comment>
<dbReference type="PANTHER" id="PTHR24056">
    <property type="entry name" value="CELL DIVISION PROTEIN KINASE"/>
    <property type="match status" value="1"/>
</dbReference>
<comment type="catalytic activity">
    <reaction evidence="9">
        <text>L-seryl-[protein] + ATP = O-phospho-L-seryl-[protein] + ADP + H(+)</text>
        <dbReference type="Rhea" id="RHEA:17989"/>
        <dbReference type="Rhea" id="RHEA-COMP:9863"/>
        <dbReference type="Rhea" id="RHEA-COMP:11604"/>
        <dbReference type="ChEBI" id="CHEBI:15378"/>
        <dbReference type="ChEBI" id="CHEBI:29999"/>
        <dbReference type="ChEBI" id="CHEBI:30616"/>
        <dbReference type="ChEBI" id="CHEBI:83421"/>
        <dbReference type="ChEBI" id="CHEBI:456216"/>
        <dbReference type="EC" id="2.7.11.22"/>
    </reaction>
</comment>
<reference evidence="13" key="1">
    <citation type="submission" date="2021-01" db="UniProtKB">
        <authorList>
            <consortium name="EnsemblMetazoa"/>
        </authorList>
    </citation>
    <scope>IDENTIFICATION</scope>
</reference>
<protein>
    <recommendedName>
        <fullName evidence="2">cyclin-dependent kinase</fullName>
        <ecNumber evidence="2">2.7.11.22</ecNumber>
    </recommendedName>
</protein>
<accession>A0A7M5WWU2</accession>
<evidence type="ECO:0000256" key="1">
    <source>
        <dbReference type="ARBA" id="ARBA00006485"/>
    </source>
</evidence>
<dbReference type="PANTHER" id="PTHR24056:SF400">
    <property type="entry name" value="KINASE, PUTATIVE-RELATED"/>
    <property type="match status" value="1"/>
</dbReference>
<dbReference type="PROSITE" id="PS00107">
    <property type="entry name" value="PROTEIN_KINASE_ATP"/>
    <property type="match status" value="1"/>
</dbReference>
<feature type="region of interest" description="Disordered" evidence="11">
    <location>
        <begin position="590"/>
        <end position="619"/>
    </location>
</feature>
<evidence type="ECO:0000256" key="10">
    <source>
        <dbReference type="PROSITE-ProRule" id="PRU10141"/>
    </source>
</evidence>
<comment type="catalytic activity">
    <reaction evidence="8">
        <text>L-threonyl-[protein] + ATP = O-phospho-L-threonyl-[protein] + ADP + H(+)</text>
        <dbReference type="Rhea" id="RHEA:46608"/>
        <dbReference type="Rhea" id="RHEA-COMP:11060"/>
        <dbReference type="Rhea" id="RHEA-COMP:11605"/>
        <dbReference type="ChEBI" id="CHEBI:15378"/>
        <dbReference type="ChEBI" id="CHEBI:30013"/>
        <dbReference type="ChEBI" id="CHEBI:30616"/>
        <dbReference type="ChEBI" id="CHEBI:61977"/>
        <dbReference type="ChEBI" id="CHEBI:456216"/>
        <dbReference type="EC" id="2.7.11.22"/>
    </reaction>
</comment>
<keyword evidence="3" id="KW-0723">Serine/threonine-protein kinase</keyword>
<evidence type="ECO:0000259" key="12">
    <source>
        <dbReference type="PROSITE" id="PS50011"/>
    </source>
</evidence>
<feature type="compositionally biased region" description="Basic and acidic residues" evidence="11">
    <location>
        <begin position="356"/>
        <end position="371"/>
    </location>
</feature>
<dbReference type="InterPro" id="IPR011009">
    <property type="entry name" value="Kinase-like_dom_sf"/>
</dbReference>
<dbReference type="GO" id="GO:0005524">
    <property type="term" value="F:ATP binding"/>
    <property type="evidence" value="ECO:0007669"/>
    <property type="project" value="UniProtKB-UniRule"/>
</dbReference>
<evidence type="ECO:0000256" key="7">
    <source>
        <dbReference type="ARBA" id="ARBA00022840"/>
    </source>
</evidence>
<dbReference type="Gene3D" id="1.10.510.10">
    <property type="entry name" value="Transferase(Phosphotransferase) domain 1"/>
    <property type="match status" value="1"/>
</dbReference>
<evidence type="ECO:0000256" key="11">
    <source>
        <dbReference type="SAM" id="MobiDB-lite"/>
    </source>
</evidence>
<evidence type="ECO:0000313" key="14">
    <source>
        <dbReference type="Proteomes" id="UP000594262"/>
    </source>
</evidence>
<dbReference type="Proteomes" id="UP000594262">
    <property type="component" value="Unplaced"/>
</dbReference>
<feature type="binding site" evidence="10">
    <location>
        <position position="34"/>
    </location>
    <ligand>
        <name>ATP</name>
        <dbReference type="ChEBI" id="CHEBI:30616"/>
    </ligand>
</feature>
<feature type="compositionally biased region" description="Polar residues" evidence="11">
    <location>
        <begin position="381"/>
        <end position="392"/>
    </location>
</feature>
<evidence type="ECO:0000256" key="4">
    <source>
        <dbReference type="ARBA" id="ARBA00022679"/>
    </source>
</evidence>
<dbReference type="GO" id="GO:0004693">
    <property type="term" value="F:cyclin-dependent protein serine/threonine kinase activity"/>
    <property type="evidence" value="ECO:0007669"/>
    <property type="project" value="UniProtKB-EC"/>
</dbReference>
<dbReference type="InterPro" id="IPR008271">
    <property type="entry name" value="Ser/Thr_kinase_AS"/>
</dbReference>
<dbReference type="PROSITE" id="PS50011">
    <property type="entry name" value="PROTEIN_KINASE_DOM"/>
    <property type="match status" value="1"/>
</dbReference>
<keyword evidence="5 10" id="KW-0547">Nucleotide-binding</keyword>
<feature type="domain" description="Protein kinase" evidence="12">
    <location>
        <begin position="4"/>
        <end position="287"/>
    </location>
</feature>
<dbReference type="InterPro" id="IPR017441">
    <property type="entry name" value="Protein_kinase_ATP_BS"/>
</dbReference>
<proteinExistence type="inferred from homology"/>
<dbReference type="GO" id="GO:0005634">
    <property type="term" value="C:nucleus"/>
    <property type="evidence" value="ECO:0007669"/>
    <property type="project" value="TreeGrafter"/>
</dbReference>
<evidence type="ECO:0000256" key="3">
    <source>
        <dbReference type="ARBA" id="ARBA00022527"/>
    </source>
</evidence>
<keyword evidence="6" id="KW-0418">Kinase</keyword>
<evidence type="ECO:0000256" key="8">
    <source>
        <dbReference type="ARBA" id="ARBA00047811"/>
    </source>
</evidence>
<feature type="region of interest" description="Disordered" evidence="11">
    <location>
        <begin position="487"/>
        <end position="507"/>
    </location>
</feature>
<feature type="compositionally biased region" description="Basic and acidic residues" evidence="11">
    <location>
        <begin position="421"/>
        <end position="441"/>
    </location>
</feature>
<dbReference type="InterPro" id="IPR000719">
    <property type="entry name" value="Prot_kinase_dom"/>
</dbReference>
<feature type="region of interest" description="Disordered" evidence="11">
    <location>
        <begin position="311"/>
        <end position="453"/>
    </location>
</feature>
<feature type="compositionally biased region" description="Gly residues" evidence="11">
    <location>
        <begin position="489"/>
        <end position="499"/>
    </location>
</feature>
<dbReference type="RefSeq" id="XP_066925888.1">
    <property type="nucleotide sequence ID" value="XM_067069787.1"/>
</dbReference>
<dbReference type="PROSITE" id="PS00108">
    <property type="entry name" value="PROTEIN_KINASE_ST"/>
    <property type="match status" value="1"/>
</dbReference>